<accession>A0A381KQP4</accession>
<dbReference type="GO" id="GO:0030288">
    <property type="term" value="C:outer membrane-bounded periplasmic space"/>
    <property type="evidence" value="ECO:0007669"/>
    <property type="project" value="InterPro"/>
</dbReference>
<keyword evidence="4" id="KW-0574">Periplasm</keyword>
<dbReference type="PANTHER" id="PTHR30251">
    <property type="entry name" value="PILUS ASSEMBLY CHAPERONE"/>
    <property type="match status" value="1"/>
</dbReference>
<comment type="subcellular location">
    <subcellularLocation>
        <location evidence="1">Periplasm</location>
    </subcellularLocation>
</comment>
<evidence type="ECO:0000256" key="6">
    <source>
        <dbReference type="SAM" id="SignalP"/>
    </source>
</evidence>
<evidence type="ECO:0000313" key="10">
    <source>
        <dbReference type="Proteomes" id="UP000255528"/>
    </source>
</evidence>
<evidence type="ECO:0000259" key="7">
    <source>
        <dbReference type="Pfam" id="PF00345"/>
    </source>
</evidence>
<dbReference type="InterPro" id="IPR050643">
    <property type="entry name" value="Periplasmic_pilus_chap"/>
</dbReference>
<feature type="domain" description="Pili assembly chaperone C-terminal" evidence="8">
    <location>
        <begin position="154"/>
        <end position="206"/>
    </location>
</feature>
<dbReference type="InterPro" id="IPR013783">
    <property type="entry name" value="Ig-like_fold"/>
</dbReference>
<protein>
    <submittedName>
        <fullName evidence="9">Chaperone protein focC</fullName>
    </submittedName>
</protein>
<dbReference type="InterPro" id="IPR036316">
    <property type="entry name" value="Pili_assmbl_chap_C_dom_sf"/>
</dbReference>
<feature type="chain" id="PRO_5016954432" evidence="6">
    <location>
        <begin position="20"/>
        <end position="221"/>
    </location>
</feature>
<evidence type="ECO:0000256" key="5">
    <source>
        <dbReference type="ARBA" id="ARBA00023186"/>
    </source>
</evidence>
<comment type="similarity">
    <text evidence="2">Belongs to the periplasmic pilus chaperone family.</text>
</comment>
<dbReference type="Proteomes" id="UP000255528">
    <property type="component" value="Unassembled WGS sequence"/>
</dbReference>
<dbReference type="Gene3D" id="2.60.40.10">
    <property type="entry name" value="Immunoglobulins"/>
    <property type="match status" value="2"/>
</dbReference>
<keyword evidence="5" id="KW-0143">Chaperone</keyword>
<evidence type="ECO:0000256" key="2">
    <source>
        <dbReference type="ARBA" id="ARBA00007399"/>
    </source>
</evidence>
<dbReference type="AlphaFoldDB" id="A0A381KQP4"/>
<dbReference type="PRINTS" id="PR00969">
    <property type="entry name" value="CHAPERONPILI"/>
</dbReference>
<dbReference type="InterPro" id="IPR016147">
    <property type="entry name" value="Pili_assmbl_chaperone_N"/>
</dbReference>
<dbReference type="RefSeq" id="WP_115632146.1">
    <property type="nucleotide sequence ID" value="NZ_UIGI01000002.1"/>
</dbReference>
<dbReference type="EMBL" id="UIGI01000002">
    <property type="protein sequence ID" value="SUY92931.1"/>
    <property type="molecule type" value="Genomic_DNA"/>
</dbReference>
<dbReference type="SUPFAM" id="SSF49584">
    <property type="entry name" value="Periplasmic chaperone C-domain"/>
    <property type="match status" value="1"/>
</dbReference>
<evidence type="ECO:0000313" key="9">
    <source>
        <dbReference type="EMBL" id="SUY92931.1"/>
    </source>
</evidence>
<dbReference type="Pfam" id="PF00345">
    <property type="entry name" value="PapD_N"/>
    <property type="match status" value="1"/>
</dbReference>
<dbReference type="InterPro" id="IPR008962">
    <property type="entry name" value="PapD-like_sf"/>
</dbReference>
<evidence type="ECO:0000256" key="1">
    <source>
        <dbReference type="ARBA" id="ARBA00004418"/>
    </source>
</evidence>
<reference evidence="9 10" key="1">
    <citation type="submission" date="2018-06" db="EMBL/GenBank/DDBJ databases">
        <authorList>
            <consortium name="Pathogen Informatics"/>
            <person name="Doyle S."/>
        </authorList>
    </citation>
    <scope>NUCLEOTIDE SEQUENCE [LARGE SCALE GENOMIC DNA]</scope>
    <source>
        <strain evidence="9 10">NCTC12119</strain>
    </source>
</reference>
<gene>
    <name evidence="9" type="primary">focC_5</name>
    <name evidence="9" type="ORF">NCTC12119_04961</name>
</gene>
<feature type="domain" description="Pili assembly chaperone N-terminal" evidence="7">
    <location>
        <begin position="20"/>
        <end position="132"/>
    </location>
</feature>
<organism evidence="9 10">
    <name type="scientific">Buttiauxella agrestis</name>
    <dbReference type="NCBI Taxonomy" id="82977"/>
    <lineage>
        <taxon>Bacteria</taxon>
        <taxon>Pseudomonadati</taxon>
        <taxon>Pseudomonadota</taxon>
        <taxon>Gammaproteobacteria</taxon>
        <taxon>Enterobacterales</taxon>
        <taxon>Enterobacteriaceae</taxon>
        <taxon>Buttiauxella</taxon>
    </lineage>
</organism>
<evidence type="ECO:0000256" key="3">
    <source>
        <dbReference type="ARBA" id="ARBA00022729"/>
    </source>
</evidence>
<dbReference type="InterPro" id="IPR016148">
    <property type="entry name" value="Pili_assmbl_chaperone_C"/>
</dbReference>
<sequence length="221" mass="24671">MKKTLILLPWILITTQAQAGVVVGGTRFVFPEHQNTLSLEVKNTGSLPFLIKTQITADSGAVPFIATPPLFAVEAGHENAVRIIRTDGTLPDDRESLFYISIAAIPSGKPQPHSLQIALRSRFKLFYRPDALQANARTAYQQIAWHQNENGLVINNSTPYYITLSQLRINQRDIPIVEMLAPFGQEQFNVCARGEVCQLQWQTLDDTANLTPLQQAHFPSH</sequence>
<keyword evidence="3 6" id="KW-0732">Signal</keyword>
<dbReference type="Pfam" id="PF02753">
    <property type="entry name" value="PapD_C"/>
    <property type="match status" value="1"/>
</dbReference>
<dbReference type="SUPFAM" id="SSF49354">
    <property type="entry name" value="PapD-like"/>
    <property type="match status" value="1"/>
</dbReference>
<feature type="signal peptide" evidence="6">
    <location>
        <begin position="1"/>
        <end position="19"/>
    </location>
</feature>
<proteinExistence type="inferred from homology"/>
<evidence type="ECO:0000259" key="8">
    <source>
        <dbReference type="Pfam" id="PF02753"/>
    </source>
</evidence>
<name>A0A381KQP4_9ENTR</name>
<evidence type="ECO:0000256" key="4">
    <source>
        <dbReference type="ARBA" id="ARBA00022764"/>
    </source>
</evidence>
<dbReference type="GO" id="GO:0071555">
    <property type="term" value="P:cell wall organization"/>
    <property type="evidence" value="ECO:0007669"/>
    <property type="project" value="InterPro"/>
</dbReference>
<dbReference type="PANTHER" id="PTHR30251:SF1">
    <property type="entry name" value="FIMBRIAL CHAPARONE"/>
    <property type="match status" value="1"/>
</dbReference>
<dbReference type="InterPro" id="IPR001829">
    <property type="entry name" value="Pili_assmbl_chaperone_bac"/>
</dbReference>